<dbReference type="CDD" id="cd03468">
    <property type="entry name" value="PolY_like"/>
    <property type="match status" value="1"/>
</dbReference>
<sequence length="543" mass="60280">MTTDICERGAPEVRSQQARRILAIWFARLSVDRWRLSQGCEAGEAADALPTALITETAHGPRIDAANDAAIAAGAQVGMMLADARTLCPGIRTAPADPAGDLDHLERLALWCQRWGPWSALDPPDGVLVDITAAAHLVGGEVKLLDDVKKAFASRGLQTRCAIAPTAGGAWALAHFGPDRAILDPTEDCLRRLGNLPVAALRLDHDVLTVLRRLGLKRLGDLTAIATGPVDRTEAAARDAFHRRFRNRKSPAANPLVRLDQLLGKVPEPLLPVVPHHAPLVQRRLMEPIRHRSLLDQVLADLAKDMVRELEARGEGARRLELGLWRVDGEVIVRRLELAAATREADHITRLFAGRLDDIKAGFGIETVRLRASWAETLNVSQDDVEEASERHGTSLGACIDRLTVRLGAHAVRRPVPRASHLPEHAQTWQPPLEPEPSSQDTLEFHERPLKILDKPEVMSVLYASPDGLPQRFRWRGQVCEVARVEGPERIAPEWWREKSTARLRDYYRIENTEGQRYWIYRHGIAGDGRGGIPQWYLQGLYA</sequence>
<dbReference type="EMBL" id="JAGSPB010000003">
    <property type="protein sequence ID" value="MBV7267221.1"/>
    <property type="molecule type" value="Genomic_DNA"/>
</dbReference>
<gene>
    <name evidence="10" type="ORF">KCG45_13600</name>
</gene>
<evidence type="ECO:0000256" key="5">
    <source>
        <dbReference type="ARBA" id="ARBA00049244"/>
    </source>
</evidence>
<dbReference type="PANTHER" id="PTHR35369">
    <property type="entry name" value="BLR3025 PROTEIN-RELATED"/>
    <property type="match status" value="1"/>
</dbReference>
<evidence type="ECO:0000259" key="7">
    <source>
        <dbReference type="Pfam" id="PF00817"/>
    </source>
</evidence>
<evidence type="ECO:0000256" key="4">
    <source>
        <dbReference type="ARBA" id="ARBA00025589"/>
    </source>
</evidence>
<dbReference type="Proteomes" id="UP000699975">
    <property type="component" value="Unassembled WGS sequence"/>
</dbReference>
<evidence type="ECO:0000259" key="9">
    <source>
        <dbReference type="Pfam" id="PF20114"/>
    </source>
</evidence>
<evidence type="ECO:0000256" key="3">
    <source>
        <dbReference type="ARBA" id="ARBA00022763"/>
    </source>
</evidence>
<accession>A0ABS6SQ89</accession>
<protein>
    <recommendedName>
        <fullName evidence="2">DNA-directed DNA polymerase</fullName>
        <ecNumber evidence="2">2.7.7.7</ecNumber>
    </recommendedName>
</protein>
<evidence type="ECO:0000256" key="1">
    <source>
        <dbReference type="ARBA" id="ARBA00011245"/>
    </source>
</evidence>
<keyword evidence="3" id="KW-0227">DNA damage</keyword>
<feature type="domain" description="DUF6504" evidence="9">
    <location>
        <begin position="463"/>
        <end position="538"/>
    </location>
</feature>
<evidence type="ECO:0000256" key="2">
    <source>
        <dbReference type="ARBA" id="ARBA00012417"/>
    </source>
</evidence>
<evidence type="ECO:0000313" key="11">
    <source>
        <dbReference type="Proteomes" id="UP000699975"/>
    </source>
</evidence>
<evidence type="ECO:0000259" key="8">
    <source>
        <dbReference type="Pfam" id="PF11799"/>
    </source>
</evidence>
<feature type="domain" description="UmuC" evidence="7">
    <location>
        <begin position="61"/>
        <end position="171"/>
    </location>
</feature>
<keyword evidence="11" id="KW-1185">Reference proteome</keyword>
<evidence type="ECO:0000256" key="6">
    <source>
        <dbReference type="SAM" id="MobiDB-lite"/>
    </source>
</evidence>
<dbReference type="InterPro" id="IPR017961">
    <property type="entry name" value="DNA_pol_Y-fam_little_finger"/>
</dbReference>
<dbReference type="EC" id="2.7.7.7" evidence="2"/>
<feature type="region of interest" description="Disordered" evidence="6">
    <location>
        <begin position="417"/>
        <end position="441"/>
    </location>
</feature>
<feature type="domain" description="DNA polymerase Y-family little finger" evidence="8">
    <location>
        <begin position="282"/>
        <end position="370"/>
    </location>
</feature>
<reference evidence="10 11" key="1">
    <citation type="submission" date="2021-04" db="EMBL/GenBank/DDBJ databases">
        <authorList>
            <person name="Pira H."/>
            <person name="Risdian C."/>
            <person name="Wink J."/>
        </authorList>
    </citation>
    <scope>NUCLEOTIDE SEQUENCE [LARGE SCALE GENOMIC DNA]</scope>
    <source>
        <strain evidence="10 11">WH131</strain>
    </source>
</reference>
<comment type="catalytic activity">
    <reaction evidence="5">
        <text>DNA(n) + a 2'-deoxyribonucleoside 5'-triphosphate = DNA(n+1) + diphosphate</text>
        <dbReference type="Rhea" id="RHEA:22508"/>
        <dbReference type="Rhea" id="RHEA-COMP:17339"/>
        <dbReference type="Rhea" id="RHEA-COMP:17340"/>
        <dbReference type="ChEBI" id="CHEBI:33019"/>
        <dbReference type="ChEBI" id="CHEBI:61560"/>
        <dbReference type="ChEBI" id="CHEBI:173112"/>
        <dbReference type="EC" id="2.7.7.7"/>
    </reaction>
</comment>
<proteinExistence type="predicted"/>
<name>A0ABS6SQ89_9SPHN</name>
<dbReference type="InterPro" id="IPR001126">
    <property type="entry name" value="UmuC"/>
</dbReference>
<dbReference type="InterPro" id="IPR045443">
    <property type="entry name" value="DUF6504"/>
</dbReference>
<evidence type="ECO:0000313" key="10">
    <source>
        <dbReference type="EMBL" id="MBV7267221.1"/>
    </source>
</evidence>
<comment type="function">
    <text evidence="4">Poorly processive, error-prone DNA polymerase involved in untargeted mutagenesis. Copies undamaged DNA at stalled replication forks, which arise in vivo from mismatched or misaligned primer ends. These misaligned primers can be extended by PolIV. Exhibits no 3'-5' exonuclease (proofreading) activity. May be involved in translesional synthesis, in conjunction with the beta clamp from PolIII.</text>
</comment>
<dbReference type="Pfam" id="PF00817">
    <property type="entry name" value="IMS"/>
    <property type="match status" value="1"/>
</dbReference>
<dbReference type="Pfam" id="PF11799">
    <property type="entry name" value="IMS_C"/>
    <property type="match status" value="1"/>
</dbReference>
<dbReference type="PANTHER" id="PTHR35369:SF2">
    <property type="entry name" value="BLR3025 PROTEIN"/>
    <property type="match status" value="1"/>
</dbReference>
<dbReference type="InterPro" id="IPR050356">
    <property type="entry name" value="SulA_CellDiv_inhibitor"/>
</dbReference>
<comment type="caution">
    <text evidence="10">The sequence shown here is derived from an EMBL/GenBank/DDBJ whole genome shotgun (WGS) entry which is preliminary data.</text>
</comment>
<organism evidence="10 11">
    <name type="scientific">Erythrobacter ani</name>
    <dbReference type="NCBI Taxonomy" id="2827235"/>
    <lineage>
        <taxon>Bacteria</taxon>
        <taxon>Pseudomonadati</taxon>
        <taxon>Pseudomonadota</taxon>
        <taxon>Alphaproteobacteria</taxon>
        <taxon>Sphingomonadales</taxon>
        <taxon>Erythrobacteraceae</taxon>
        <taxon>Erythrobacter/Porphyrobacter group</taxon>
        <taxon>Erythrobacter</taxon>
    </lineage>
</organism>
<comment type="subunit">
    <text evidence="1">Monomer.</text>
</comment>
<dbReference type="Pfam" id="PF20114">
    <property type="entry name" value="DUF6504"/>
    <property type="match status" value="1"/>
</dbReference>